<dbReference type="Gene3D" id="1.10.1740.10">
    <property type="match status" value="1"/>
</dbReference>
<dbReference type="CDD" id="cd06171">
    <property type="entry name" value="Sigma70_r4"/>
    <property type="match status" value="1"/>
</dbReference>
<evidence type="ECO:0000256" key="2">
    <source>
        <dbReference type="ARBA" id="ARBA00023015"/>
    </source>
</evidence>
<keyword evidence="8" id="KW-1185">Reference proteome</keyword>
<dbReference type="SUPFAM" id="SSF88946">
    <property type="entry name" value="Sigma2 domain of RNA polymerase sigma factors"/>
    <property type="match status" value="1"/>
</dbReference>
<dbReference type="NCBIfam" id="TIGR02937">
    <property type="entry name" value="sigma70-ECF"/>
    <property type="match status" value="1"/>
</dbReference>
<evidence type="ECO:0000259" key="6">
    <source>
        <dbReference type="Pfam" id="PF08281"/>
    </source>
</evidence>
<keyword evidence="4" id="KW-0804">Transcription</keyword>
<dbReference type="GO" id="GO:0003677">
    <property type="term" value="F:DNA binding"/>
    <property type="evidence" value="ECO:0007669"/>
    <property type="project" value="InterPro"/>
</dbReference>
<dbReference type="PATRIC" id="fig|203275.8.peg.1360"/>
<reference evidence="8" key="1">
    <citation type="submission" date="2011-12" db="EMBL/GenBank/DDBJ databases">
        <title>Complete sequence of Tannerella forsythia ATCC 43037.</title>
        <authorList>
            <person name="Dewhirst F."/>
            <person name="Tanner A."/>
            <person name="Izard J."/>
            <person name="Brinkac L."/>
            <person name="Durkin A.S."/>
            <person name="Hostetler J."/>
            <person name="Shetty J."/>
            <person name="Torralba M."/>
            <person name="Gill S."/>
            <person name="Nelson K."/>
        </authorList>
    </citation>
    <scope>NUCLEOTIDE SEQUENCE [LARGE SCALE GENOMIC DNA]</scope>
    <source>
        <strain evidence="8">ATCC 43037 / JCM 10827 / CCUG 33226 / KCTC 5666 / FDC 338</strain>
    </source>
</reference>
<dbReference type="STRING" id="203275.BFO_1509"/>
<dbReference type="InterPro" id="IPR036388">
    <property type="entry name" value="WH-like_DNA-bd_sf"/>
</dbReference>
<keyword evidence="3" id="KW-0731">Sigma factor</keyword>
<keyword evidence="2" id="KW-0805">Transcription regulation</keyword>
<accession>G8ULI1</accession>
<dbReference type="InterPro" id="IPR013249">
    <property type="entry name" value="RNA_pol_sigma70_r4_t2"/>
</dbReference>
<dbReference type="GO" id="GO:0006352">
    <property type="term" value="P:DNA-templated transcription initiation"/>
    <property type="evidence" value="ECO:0007669"/>
    <property type="project" value="InterPro"/>
</dbReference>
<dbReference type="InterPro" id="IPR013325">
    <property type="entry name" value="RNA_pol_sigma_r2"/>
</dbReference>
<dbReference type="EMBL" id="CP003191">
    <property type="protein sequence ID" value="AEW20252.1"/>
    <property type="molecule type" value="Genomic_DNA"/>
</dbReference>
<dbReference type="KEGG" id="tfo:BFO_1509"/>
<feature type="domain" description="RNA polymerase sigma-70 region 2" evidence="5">
    <location>
        <begin position="87"/>
        <end position="152"/>
    </location>
</feature>
<dbReference type="HOGENOM" id="CLU_047691_3_0_10"/>
<dbReference type="PANTHER" id="PTHR43133">
    <property type="entry name" value="RNA POLYMERASE ECF-TYPE SIGMA FACTO"/>
    <property type="match status" value="1"/>
</dbReference>
<dbReference type="SUPFAM" id="SSF88659">
    <property type="entry name" value="Sigma3 and sigma4 domains of RNA polymerase sigma factors"/>
    <property type="match status" value="1"/>
</dbReference>
<dbReference type="GO" id="GO:0016987">
    <property type="term" value="F:sigma factor activity"/>
    <property type="evidence" value="ECO:0007669"/>
    <property type="project" value="UniProtKB-KW"/>
</dbReference>
<dbReference type="InterPro" id="IPR014284">
    <property type="entry name" value="RNA_pol_sigma-70_dom"/>
</dbReference>
<dbReference type="Proteomes" id="UP000005436">
    <property type="component" value="Chromosome"/>
</dbReference>
<gene>
    <name evidence="7" type="ordered locus">BFO_1509</name>
</gene>
<sequence>MIIQSFFCSHMNYLMLKNTLQRYGNPDYSPLKLSILNKFIYIKLPYTNKNTYIYAVKKRSIRLYKEEEVTERLRNPETQRNAFAEVVEAYGEKLYWQIRKMVLSHDDAHDILQNTFLKAWSNLDCFRGEAKISTWLYKIATNECITFLNRQRSNRNISLDDTDVFLLETLKSDEYFDGDELELKFQEAILKLPEKQRLVFTMKYGTEMKYEEMSEVLGTSVGALKASYHHAVKKIEAFLTEDG</sequence>
<evidence type="ECO:0000256" key="3">
    <source>
        <dbReference type="ARBA" id="ARBA00023082"/>
    </source>
</evidence>
<dbReference type="AlphaFoldDB" id="G8ULI1"/>
<dbReference type="InterPro" id="IPR013324">
    <property type="entry name" value="RNA_pol_sigma_r3/r4-like"/>
</dbReference>
<dbReference type="eggNOG" id="COG1595">
    <property type="taxonomic scope" value="Bacteria"/>
</dbReference>
<dbReference type="Gene3D" id="1.10.10.10">
    <property type="entry name" value="Winged helix-like DNA-binding domain superfamily/Winged helix DNA-binding domain"/>
    <property type="match status" value="1"/>
</dbReference>
<dbReference type="InterPro" id="IPR007627">
    <property type="entry name" value="RNA_pol_sigma70_r2"/>
</dbReference>
<feature type="domain" description="RNA polymerase sigma factor 70 region 4 type 2" evidence="6">
    <location>
        <begin position="184"/>
        <end position="235"/>
    </location>
</feature>
<evidence type="ECO:0000313" key="7">
    <source>
        <dbReference type="EMBL" id="AEW20252.1"/>
    </source>
</evidence>
<comment type="similarity">
    <text evidence="1">Belongs to the sigma-70 factor family. ECF subfamily.</text>
</comment>
<name>G8ULI1_TANFA</name>
<dbReference type="Pfam" id="PF08281">
    <property type="entry name" value="Sigma70_r4_2"/>
    <property type="match status" value="1"/>
</dbReference>
<evidence type="ECO:0000256" key="1">
    <source>
        <dbReference type="ARBA" id="ARBA00010641"/>
    </source>
</evidence>
<evidence type="ECO:0000259" key="5">
    <source>
        <dbReference type="Pfam" id="PF04542"/>
    </source>
</evidence>
<organism evidence="7 8">
    <name type="scientific">Tannerella forsythia (strain ATCC 43037 / JCM 10827 / CCUG 21028 A / KCTC 5666 / FDC 338)</name>
    <name type="common">Bacteroides forsythus</name>
    <dbReference type="NCBI Taxonomy" id="203275"/>
    <lineage>
        <taxon>Bacteria</taxon>
        <taxon>Pseudomonadati</taxon>
        <taxon>Bacteroidota</taxon>
        <taxon>Bacteroidia</taxon>
        <taxon>Bacteroidales</taxon>
        <taxon>Tannerellaceae</taxon>
        <taxon>Tannerella</taxon>
    </lineage>
</organism>
<dbReference type="InterPro" id="IPR039425">
    <property type="entry name" value="RNA_pol_sigma-70-like"/>
</dbReference>
<proteinExistence type="inferred from homology"/>
<dbReference type="Pfam" id="PF04542">
    <property type="entry name" value="Sigma70_r2"/>
    <property type="match status" value="1"/>
</dbReference>
<evidence type="ECO:0000256" key="4">
    <source>
        <dbReference type="ARBA" id="ARBA00023163"/>
    </source>
</evidence>
<evidence type="ECO:0000313" key="8">
    <source>
        <dbReference type="Proteomes" id="UP000005436"/>
    </source>
</evidence>
<protein>
    <submittedName>
        <fullName evidence="7">Sigma-70 region 2</fullName>
    </submittedName>
</protein>
<dbReference type="PANTHER" id="PTHR43133:SF51">
    <property type="entry name" value="RNA POLYMERASE SIGMA FACTOR"/>
    <property type="match status" value="1"/>
</dbReference>